<keyword evidence="1" id="KW-0472">Membrane</keyword>
<feature type="transmembrane region" description="Helical" evidence="1">
    <location>
        <begin position="6"/>
        <end position="31"/>
    </location>
</feature>
<proteinExistence type="predicted"/>
<keyword evidence="1" id="KW-0812">Transmembrane</keyword>
<reference evidence="2" key="1">
    <citation type="submission" date="2019-09" db="EMBL/GenBank/DDBJ databases">
        <title>Characterisation of the sponge microbiome using genome-centric metagenomics.</title>
        <authorList>
            <person name="Engelberts J.P."/>
            <person name="Robbins S.J."/>
            <person name="De Goeij J.M."/>
            <person name="Aranda M."/>
            <person name="Bell S.C."/>
            <person name="Webster N.S."/>
        </authorList>
    </citation>
    <scope>NUCLEOTIDE SEQUENCE</scope>
    <source>
        <strain evidence="2">SB0662_bin_9</strain>
    </source>
</reference>
<evidence type="ECO:0000256" key="1">
    <source>
        <dbReference type="SAM" id="Phobius"/>
    </source>
</evidence>
<gene>
    <name evidence="2" type="ORF">F4Y08_04830</name>
</gene>
<dbReference type="AlphaFoldDB" id="A0A6B1DTF4"/>
<keyword evidence="1" id="KW-1133">Transmembrane helix</keyword>
<name>A0A6B1DTF4_9CHLR</name>
<dbReference type="EMBL" id="VXPY01000031">
    <property type="protein sequence ID" value="MYD89654.1"/>
    <property type="molecule type" value="Genomic_DNA"/>
</dbReference>
<protein>
    <submittedName>
        <fullName evidence="2">Uncharacterized protein</fullName>
    </submittedName>
</protein>
<organism evidence="2">
    <name type="scientific">Caldilineaceae bacterium SB0662_bin_9</name>
    <dbReference type="NCBI Taxonomy" id="2605258"/>
    <lineage>
        <taxon>Bacteria</taxon>
        <taxon>Bacillati</taxon>
        <taxon>Chloroflexota</taxon>
        <taxon>Caldilineae</taxon>
        <taxon>Caldilineales</taxon>
        <taxon>Caldilineaceae</taxon>
    </lineage>
</organism>
<comment type="caution">
    <text evidence="2">The sequence shown here is derived from an EMBL/GenBank/DDBJ whole genome shotgun (WGS) entry which is preliminary data.</text>
</comment>
<sequence length="95" mass="10252">MDLFLAIAGVIALIVIAVNLLITFGLMLVALHYTKQLVKLTGTWSEQGLAAGGRHVNTAAEFVDKAGRRIVEPVVQAEAEAARARRVVASLFPRR</sequence>
<evidence type="ECO:0000313" key="2">
    <source>
        <dbReference type="EMBL" id="MYD89654.1"/>
    </source>
</evidence>
<accession>A0A6B1DTF4</accession>